<reference evidence="2 3" key="1">
    <citation type="journal article" date="2016" name="Nat. Commun.">
        <title>Extremotolerant tardigrade genome and improved radiotolerance of human cultured cells by tardigrade-unique protein.</title>
        <authorList>
            <person name="Hashimoto T."/>
            <person name="Horikawa D.D."/>
            <person name="Saito Y."/>
            <person name="Kuwahara H."/>
            <person name="Kozuka-Hata H."/>
            <person name="Shin-I T."/>
            <person name="Minakuchi Y."/>
            <person name="Ohishi K."/>
            <person name="Motoyama A."/>
            <person name="Aizu T."/>
            <person name="Enomoto A."/>
            <person name="Kondo K."/>
            <person name="Tanaka S."/>
            <person name="Hara Y."/>
            <person name="Koshikawa S."/>
            <person name="Sagara H."/>
            <person name="Miura T."/>
            <person name="Yokobori S."/>
            <person name="Miyagawa K."/>
            <person name="Suzuki Y."/>
            <person name="Kubo T."/>
            <person name="Oyama M."/>
            <person name="Kohara Y."/>
            <person name="Fujiyama A."/>
            <person name="Arakawa K."/>
            <person name="Katayama T."/>
            <person name="Toyoda A."/>
            <person name="Kunieda T."/>
        </authorList>
    </citation>
    <scope>NUCLEOTIDE SEQUENCE [LARGE SCALE GENOMIC DNA]</scope>
    <source>
        <strain evidence="2 3">YOKOZUNA-1</strain>
    </source>
</reference>
<dbReference type="AlphaFoldDB" id="A0A1D1VWZ6"/>
<protein>
    <submittedName>
        <fullName evidence="2">Uncharacterized protein</fullName>
    </submittedName>
</protein>
<keyword evidence="3" id="KW-1185">Reference proteome</keyword>
<name>A0A1D1VWZ6_RAMVA</name>
<proteinExistence type="predicted"/>
<gene>
    <name evidence="2" type="primary">RvY_15695-1</name>
    <name evidence="2" type="synonym">RvY_15695.1</name>
    <name evidence="2" type="ORF">RvY_15695</name>
</gene>
<dbReference type="Proteomes" id="UP000186922">
    <property type="component" value="Unassembled WGS sequence"/>
</dbReference>
<dbReference type="OrthoDB" id="7546724at2759"/>
<evidence type="ECO:0000256" key="1">
    <source>
        <dbReference type="SAM" id="MobiDB-lite"/>
    </source>
</evidence>
<comment type="caution">
    <text evidence="2">The sequence shown here is derived from an EMBL/GenBank/DDBJ whole genome shotgun (WGS) entry which is preliminary data.</text>
</comment>
<evidence type="ECO:0000313" key="3">
    <source>
        <dbReference type="Proteomes" id="UP000186922"/>
    </source>
</evidence>
<feature type="compositionally biased region" description="Basic and acidic residues" evidence="1">
    <location>
        <begin position="29"/>
        <end position="40"/>
    </location>
</feature>
<sequence length="71" mass="8117">MPSRVNRRQLVRSIDVKILTDLIVKEVLDSSSDDQDRKMDEESESSSDDDHTTTAIARCYAADSRYLSPRQ</sequence>
<feature type="region of interest" description="Disordered" evidence="1">
    <location>
        <begin position="29"/>
        <end position="55"/>
    </location>
</feature>
<organism evidence="2 3">
    <name type="scientific">Ramazzottius varieornatus</name>
    <name type="common">Water bear</name>
    <name type="synonym">Tardigrade</name>
    <dbReference type="NCBI Taxonomy" id="947166"/>
    <lineage>
        <taxon>Eukaryota</taxon>
        <taxon>Metazoa</taxon>
        <taxon>Ecdysozoa</taxon>
        <taxon>Tardigrada</taxon>
        <taxon>Eutardigrada</taxon>
        <taxon>Parachela</taxon>
        <taxon>Hypsibioidea</taxon>
        <taxon>Ramazzottiidae</taxon>
        <taxon>Ramazzottius</taxon>
    </lineage>
</organism>
<evidence type="ECO:0000313" key="2">
    <source>
        <dbReference type="EMBL" id="GAV05591.1"/>
    </source>
</evidence>
<accession>A0A1D1VWZ6</accession>
<dbReference type="EMBL" id="BDGG01000012">
    <property type="protein sequence ID" value="GAV05591.1"/>
    <property type="molecule type" value="Genomic_DNA"/>
</dbReference>